<reference evidence="3" key="2">
    <citation type="submission" date="2021-09" db="EMBL/GenBank/DDBJ databases">
        <authorList>
            <person name="Gilroy R."/>
        </authorList>
    </citation>
    <scope>NUCLEOTIDE SEQUENCE</scope>
    <source>
        <strain evidence="3">ChiGjej5B5-22894</strain>
    </source>
</reference>
<keyword evidence="2" id="KW-0472">Membrane</keyword>
<feature type="region of interest" description="Disordered" evidence="1">
    <location>
        <begin position="649"/>
        <end position="686"/>
    </location>
</feature>
<protein>
    <recommendedName>
        <fullName evidence="5">Serine/threonine protein kinase</fullName>
    </recommendedName>
</protein>
<feature type="region of interest" description="Disordered" evidence="1">
    <location>
        <begin position="278"/>
        <end position="342"/>
    </location>
</feature>
<dbReference type="SUPFAM" id="SSF49785">
    <property type="entry name" value="Galactose-binding domain-like"/>
    <property type="match status" value="1"/>
</dbReference>
<dbReference type="AlphaFoldDB" id="A0A921MVL1"/>
<feature type="compositionally biased region" description="Low complexity" evidence="1">
    <location>
        <begin position="509"/>
        <end position="532"/>
    </location>
</feature>
<feature type="compositionally biased region" description="Low complexity" evidence="1">
    <location>
        <begin position="436"/>
        <end position="459"/>
    </location>
</feature>
<evidence type="ECO:0000313" key="3">
    <source>
        <dbReference type="EMBL" id="HJG91484.1"/>
    </source>
</evidence>
<name>A0A921MVL1_9MICO</name>
<evidence type="ECO:0000256" key="1">
    <source>
        <dbReference type="SAM" id="MobiDB-lite"/>
    </source>
</evidence>
<dbReference type="Gene3D" id="2.60.120.260">
    <property type="entry name" value="Galactose-binding domain-like"/>
    <property type="match status" value="1"/>
</dbReference>
<organism evidence="3 4">
    <name type="scientific">Brachybacterium massiliense</name>
    <dbReference type="NCBI Taxonomy" id="1755098"/>
    <lineage>
        <taxon>Bacteria</taxon>
        <taxon>Bacillati</taxon>
        <taxon>Actinomycetota</taxon>
        <taxon>Actinomycetes</taxon>
        <taxon>Micrococcales</taxon>
        <taxon>Dermabacteraceae</taxon>
        <taxon>Brachybacterium</taxon>
    </lineage>
</organism>
<feature type="compositionally biased region" description="Low complexity" evidence="1">
    <location>
        <begin position="332"/>
        <end position="342"/>
    </location>
</feature>
<comment type="caution">
    <text evidence="3">The sequence shown here is derived from an EMBL/GenBank/DDBJ whole genome shotgun (WGS) entry which is preliminary data.</text>
</comment>
<feature type="transmembrane region" description="Helical" evidence="2">
    <location>
        <begin position="622"/>
        <end position="642"/>
    </location>
</feature>
<gene>
    <name evidence="3" type="ORF">K8V81_07140</name>
</gene>
<reference evidence="3" key="1">
    <citation type="journal article" date="2021" name="PeerJ">
        <title>Extensive microbial diversity within the chicken gut microbiome revealed by metagenomics and culture.</title>
        <authorList>
            <person name="Gilroy R."/>
            <person name="Ravi A."/>
            <person name="Getino M."/>
            <person name="Pursley I."/>
            <person name="Horton D.L."/>
            <person name="Alikhan N.F."/>
            <person name="Baker D."/>
            <person name="Gharbi K."/>
            <person name="Hall N."/>
            <person name="Watson M."/>
            <person name="Adriaenssens E.M."/>
            <person name="Foster-Nyarko E."/>
            <person name="Jarju S."/>
            <person name="Secka A."/>
            <person name="Antonio M."/>
            <person name="Oren A."/>
            <person name="Chaudhuri R.R."/>
            <person name="La Ragione R."/>
            <person name="Hildebrand F."/>
            <person name="Pallen M.J."/>
        </authorList>
    </citation>
    <scope>NUCLEOTIDE SEQUENCE</scope>
    <source>
        <strain evidence="3">ChiGjej5B5-22894</strain>
    </source>
</reference>
<feature type="region of interest" description="Disordered" evidence="1">
    <location>
        <begin position="360"/>
        <end position="586"/>
    </location>
</feature>
<accession>A0A921MVL1</accession>
<sequence length="834" mass="86325">MDSNSQPDALLSRWTLEGRIPLSGVAEGASWRRARSVATGQDVVLFIVQGETALEAADAVRRAYLVEDPHLLPVQDIVVLDDPRESGGEQSDAAPTHGPTTVVEYPLPPAPPLAALLARGPLHPETARAIIGEAATGLEAARRRGVRHQLIDSNRLFVDTRSGEVTVLGVGVEAAAHPGMDRSREIASFQDTAALVALLYRALTGRSPQHDADGDVPRPSTMVDTEIPEDLDLLCDLVLNESADDIPETTRGLIEVLEPWQSIPVTLEAYPRAGATAAATPVPVPVSSEPETQEQPASEEPTDVPSAESPAPAPSAEEPEELPDEDTEVRSPAPAAAETAELSAAGAAVGAAAAGAAVTSGQAEDVPEDDGAEAAAAEQKAAQEKAQRESAEAKTLVTDLKLDQRRSSTAFPGHLEITLPTPAAVPEPAPAQDSDAAGAGAAGAAAAGAAGAVAAGAAATQDPAPQEDTIPSRTSGTHWPLAREAEQGGASALAPDQSPEGSDGRAQRPAESPAPASPSATPSHTAATPAQPVVHSAGAQSPSPVAVTGRTVPVASARTDGPIVVHGRDRSLREEQEDDSPAYTSRSSLLRDVVGVAVDADAPETFALGPRDREKRSLQSQWIIIGGAIVVMVALVIALTSITRDLGGLLDDPLETSAPPTSAAPTEEDTGEAPVEPTEEATEEPELPAAELTGVELFAPNSDLEPDNADQQSRMHDGDPSTYWSSKHYASPHYGGLKDGVGVRLDFGEPSTFTGVMVTTALNNGGTIELRAVNDDGSLGDVLASGDLAGDGEVRLMAPEPLETERVALWISELPPDSNEQGRFRARIAEIQVE</sequence>
<evidence type="ECO:0000256" key="2">
    <source>
        <dbReference type="SAM" id="Phobius"/>
    </source>
</evidence>
<feature type="region of interest" description="Disordered" evidence="1">
    <location>
        <begin position="700"/>
        <end position="721"/>
    </location>
</feature>
<feature type="compositionally biased region" description="Acidic residues" evidence="1">
    <location>
        <begin position="666"/>
        <end position="686"/>
    </location>
</feature>
<feature type="compositionally biased region" description="Low complexity" evidence="1">
    <location>
        <begin position="305"/>
        <end position="316"/>
    </location>
</feature>
<proteinExistence type="predicted"/>
<dbReference type="Gene3D" id="1.10.510.10">
    <property type="entry name" value="Transferase(Phosphotransferase) domain 1"/>
    <property type="match status" value="1"/>
</dbReference>
<keyword evidence="2" id="KW-1133">Transmembrane helix</keyword>
<feature type="compositionally biased region" description="Low complexity" evidence="1">
    <location>
        <begin position="278"/>
        <end position="290"/>
    </location>
</feature>
<dbReference type="EMBL" id="DYUE01000162">
    <property type="protein sequence ID" value="HJG91484.1"/>
    <property type="molecule type" value="Genomic_DNA"/>
</dbReference>
<dbReference type="InterPro" id="IPR008979">
    <property type="entry name" value="Galactose-bd-like_sf"/>
</dbReference>
<keyword evidence="2" id="KW-0812">Transmembrane</keyword>
<dbReference type="Proteomes" id="UP000742460">
    <property type="component" value="Unassembled WGS sequence"/>
</dbReference>
<feature type="compositionally biased region" description="Acidic residues" evidence="1">
    <location>
        <begin position="317"/>
        <end position="327"/>
    </location>
</feature>
<evidence type="ECO:0008006" key="5">
    <source>
        <dbReference type="Google" id="ProtNLM"/>
    </source>
</evidence>
<evidence type="ECO:0000313" key="4">
    <source>
        <dbReference type="Proteomes" id="UP000742460"/>
    </source>
</evidence>
<feature type="compositionally biased region" description="Basic and acidic residues" evidence="1">
    <location>
        <begin position="381"/>
        <end position="392"/>
    </location>
</feature>